<proteinExistence type="inferred from homology"/>
<evidence type="ECO:0000256" key="11">
    <source>
        <dbReference type="ARBA" id="ARBA00023264"/>
    </source>
</evidence>
<comment type="caution">
    <text evidence="15">The sequence shown here is derived from an EMBL/GenBank/DDBJ whole genome shotgun (WGS) entry which is preliminary data.</text>
</comment>
<dbReference type="FunCoup" id="A0A2V0P1S5">
    <property type="interactions" value="213"/>
</dbReference>
<evidence type="ECO:0000256" key="3">
    <source>
        <dbReference type="ARBA" id="ARBA00008655"/>
    </source>
</evidence>
<evidence type="ECO:0000256" key="7">
    <source>
        <dbReference type="ARBA" id="ARBA00022989"/>
    </source>
</evidence>
<evidence type="ECO:0000256" key="6">
    <source>
        <dbReference type="ARBA" id="ARBA00022692"/>
    </source>
</evidence>
<feature type="transmembrane region" description="Helical" evidence="13">
    <location>
        <begin position="86"/>
        <end position="107"/>
    </location>
</feature>
<comment type="similarity">
    <text evidence="3">Belongs to the 1-acyl-sn-glycerol-3-phosphate acyltransferase family.</text>
</comment>
<evidence type="ECO:0000256" key="2">
    <source>
        <dbReference type="ARBA" id="ARBA00005189"/>
    </source>
</evidence>
<keyword evidence="11" id="KW-1208">Phospholipid metabolism</keyword>
<evidence type="ECO:0000256" key="5">
    <source>
        <dbReference type="ARBA" id="ARBA00022679"/>
    </source>
</evidence>
<keyword evidence="5 15" id="KW-0808">Transferase</keyword>
<gene>
    <name evidence="15" type="ORF">Rsub_06830</name>
</gene>
<feature type="domain" description="Phospholipid/glycerol acyltransferase" evidence="14">
    <location>
        <begin position="125"/>
        <end position="247"/>
    </location>
</feature>
<comment type="subcellular location">
    <subcellularLocation>
        <location evidence="1">Membrane</location>
    </subcellularLocation>
</comment>
<dbReference type="PANTHER" id="PTHR23063:SF54">
    <property type="entry name" value="LYSOPHOSPHOLIPID ACYLTRANSFERASE LPEAT1"/>
    <property type="match status" value="1"/>
</dbReference>
<keyword evidence="10" id="KW-0594">Phospholipid biosynthesis</keyword>
<dbReference type="InterPro" id="IPR002123">
    <property type="entry name" value="Plipid/glycerol_acylTrfase"/>
</dbReference>
<keyword evidence="12 15" id="KW-0012">Acyltransferase</keyword>
<dbReference type="AlphaFoldDB" id="A0A2V0P1S5"/>
<dbReference type="Pfam" id="PF01553">
    <property type="entry name" value="Acyltransferase"/>
    <property type="match status" value="1"/>
</dbReference>
<dbReference type="GO" id="GO:0005783">
    <property type="term" value="C:endoplasmic reticulum"/>
    <property type="evidence" value="ECO:0007669"/>
    <property type="project" value="TreeGrafter"/>
</dbReference>
<keyword evidence="4" id="KW-0444">Lipid biosynthesis</keyword>
<dbReference type="GO" id="GO:0008374">
    <property type="term" value="F:O-acyltransferase activity"/>
    <property type="evidence" value="ECO:0007669"/>
    <property type="project" value="InterPro"/>
</dbReference>
<keyword evidence="6 13" id="KW-0812">Transmembrane</keyword>
<evidence type="ECO:0000256" key="9">
    <source>
        <dbReference type="ARBA" id="ARBA00023136"/>
    </source>
</evidence>
<sequence>MVWHWNEPLAPTPEDPLFEPFIRTDAYGEAGHRITPVRALRLAVLAVTLLPCRLAAALLSVAGYYLLLRVLAVLPDGVITRRIAAFWGRFWSTACLLSLGFVRVRWVHVGERGAARRGAPPPWQVAIVSNHVSWADILIHMSRALPSFVARDGTQNIRMVGLISQRIECIYVDREKKAGTATPVGAVGVGEQVRRRMLHGWEHPEEEHRPMLLFPEGTTSNGKCLLPFKTGAFLAGLPVQPIIIKYANLNYSGLKASDATLEDKRRYQADLKLRLAAAAQKRGGSAR</sequence>
<dbReference type="GO" id="GO:0016020">
    <property type="term" value="C:membrane"/>
    <property type="evidence" value="ECO:0007669"/>
    <property type="project" value="UniProtKB-SubCell"/>
</dbReference>
<evidence type="ECO:0000256" key="8">
    <source>
        <dbReference type="ARBA" id="ARBA00023098"/>
    </source>
</evidence>
<dbReference type="EMBL" id="BDRX01000045">
    <property type="protein sequence ID" value="GBF93831.1"/>
    <property type="molecule type" value="Genomic_DNA"/>
</dbReference>
<dbReference type="InParanoid" id="A0A2V0P1S5"/>
<evidence type="ECO:0000256" key="1">
    <source>
        <dbReference type="ARBA" id="ARBA00004370"/>
    </source>
</evidence>
<feature type="transmembrane region" description="Helical" evidence="13">
    <location>
        <begin position="42"/>
        <end position="66"/>
    </location>
</feature>
<protein>
    <submittedName>
        <fullName evidence="15">Lysophosphatidylcholine acyltransferase lyso-PAF acetyltransferase</fullName>
    </submittedName>
</protein>
<keyword evidence="9 13" id="KW-0472">Membrane</keyword>
<dbReference type="SMART" id="SM00563">
    <property type="entry name" value="PlsC"/>
    <property type="match status" value="1"/>
</dbReference>
<evidence type="ECO:0000256" key="4">
    <source>
        <dbReference type="ARBA" id="ARBA00022516"/>
    </source>
</evidence>
<dbReference type="InterPro" id="IPR045252">
    <property type="entry name" value="LPCAT1-like"/>
</dbReference>
<evidence type="ECO:0000256" key="12">
    <source>
        <dbReference type="ARBA" id="ARBA00023315"/>
    </source>
</evidence>
<reference evidence="15 16" key="1">
    <citation type="journal article" date="2018" name="Sci. Rep.">
        <title>Raphidocelis subcapitata (=Pseudokirchneriella subcapitata) provides an insight into genome evolution and environmental adaptations in the Sphaeropleales.</title>
        <authorList>
            <person name="Suzuki S."/>
            <person name="Yamaguchi H."/>
            <person name="Nakajima N."/>
            <person name="Kawachi M."/>
        </authorList>
    </citation>
    <scope>NUCLEOTIDE SEQUENCE [LARGE SCALE GENOMIC DNA]</scope>
    <source>
        <strain evidence="15 16">NIES-35</strain>
    </source>
</reference>
<dbReference type="STRING" id="307507.A0A2V0P1S5"/>
<evidence type="ECO:0000313" key="15">
    <source>
        <dbReference type="EMBL" id="GBF93831.1"/>
    </source>
</evidence>
<dbReference type="SUPFAM" id="SSF69593">
    <property type="entry name" value="Glycerol-3-phosphate (1)-acyltransferase"/>
    <property type="match status" value="1"/>
</dbReference>
<evidence type="ECO:0000259" key="14">
    <source>
        <dbReference type="SMART" id="SM00563"/>
    </source>
</evidence>
<keyword evidence="7 13" id="KW-1133">Transmembrane helix</keyword>
<dbReference type="Proteomes" id="UP000247498">
    <property type="component" value="Unassembled WGS sequence"/>
</dbReference>
<dbReference type="GO" id="GO:0008654">
    <property type="term" value="P:phospholipid biosynthetic process"/>
    <property type="evidence" value="ECO:0007669"/>
    <property type="project" value="UniProtKB-KW"/>
</dbReference>
<keyword evidence="8" id="KW-0443">Lipid metabolism</keyword>
<name>A0A2V0P1S5_9CHLO</name>
<evidence type="ECO:0000313" key="16">
    <source>
        <dbReference type="Proteomes" id="UP000247498"/>
    </source>
</evidence>
<keyword evidence="16" id="KW-1185">Reference proteome</keyword>
<dbReference type="OrthoDB" id="272512at2759"/>
<dbReference type="PANTHER" id="PTHR23063">
    <property type="entry name" value="PHOSPHOLIPID ACYLTRANSFERASE"/>
    <property type="match status" value="1"/>
</dbReference>
<dbReference type="GO" id="GO:0071618">
    <property type="term" value="F:lysophosphatidylethanolamine acyltransferase activity"/>
    <property type="evidence" value="ECO:0007669"/>
    <property type="project" value="TreeGrafter"/>
</dbReference>
<comment type="pathway">
    <text evidence="2">Lipid metabolism.</text>
</comment>
<evidence type="ECO:0000256" key="10">
    <source>
        <dbReference type="ARBA" id="ARBA00023209"/>
    </source>
</evidence>
<dbReference type="CDD" id="cd07991">
    <property type="entry name" value="LPLAT_LPCAT1-like"/>
    <property type="match status" value="1"/>
</dbReference>
<evidence type="ECO:0000256" key="13">
    <source>
        <dbReference type="SAM" id="Phobius"/>
    </source>
</evidence>
<accession>A0A2V0P1S5</accession>
<organism evidence="15 16">
    <name type="scientific">Raphidocelis subcapitata</name>
    <dbReference type="NCBI Taxonomy" id="307507"/>
    <lineage>
        <taxon>Eukaryota</taxon>
        <taxon>Viridiplantae</taxon>
        <taxon>Chlorophyta</taxon>
        <taxon>core chlorophytes</taxon>
        <taxon>Chlorophyceae</taxon>
        <taxon>CS clade</taxon>
        <taxon>Sphaeropleales</taxon>
        <taxon>Selenastraceae</taxon>
        <taxon>Raphidocelis</taxon>
    </lineage>
</organism>